<keyword evidence="1" id="KW-0805">Transcription regulation</keyword>
<name>A0ABT1NHX6_9FIRM</name>
<gene>
    <name evidence="5" type="ORF">LJD61_07870</name>
</gene>
<evidence type="ECO:0000256" key="3">
    <source>
        <dbReference type="ARBA" id="ARBA00023163"/>
    </source>
</evidence>
<dbReference type="PANTHER" id="PTHR43280">
    <property type="entry name" value="ARAC-FAMILY TRANSCRIPTIONAL REGULATOR"/>
    <property type="match status" value="1"/>
</dbReference>
<sequence>MLWYHTCETHPDAIIYKLSENSLVLSIISAQQRVLLEWGEISDCYDFFIPWAGEMYLRAGYTSLKIEEPEMVCVNPWQLRRLLACGKDSSLIRITCKAAYINSLYLELYGKCLNRFRNQPIPVENRVYTVIDNLLCESRVESPGKHLMLDNLIYELFINVLRHAVLAAAVVEEKQGLCFASAEAIVRYIQKNYDKPITSKAIAEHVNISKCRMSRQFRELVGISPREYLAELRIANAKRMLVETDLDILKIAGLCGFVTHSHFSDAFKKKTGLSPGAFRKQSRVSPIA</sequence>
<dbReference type="InterPro" id="IPR009057">
    <property type="entry name" value="Homeodomain-like_sf"/>
</dbReference>
<dbReference type="RefSeq" id="WP_255226989.1">
    <property type="nucleotide sequence ID" value="NZ_JAJEKE010000005.1"/>
</dbReference>
<evidence type="ECO:0000259" key="4">
    <source>
        <dbReference type="PROSITE" id="PS01124"/>
    </source>
</evidence>
<organism evidence="5 6">
    <name type="scientific">Lutispora saccharofermentans</name>
    <dbReference type="NCBI Taxonomy" id="3024236"/>
    <lineage>
        <taxon>Bacteria</taxon>
        <taxon>Bacillati</taxon>
        <taxon>Bacillota</taxon>
        <taxon>Clostridia</taxon>
        <taxon>Lutisporales</taxon>
        <taxon>Lutisporaceae</taxon>
        <taxon>Lutispora</taxon>
    </lineage>
</organism>
<keyword evidence="2" id="KW-0238">DNA-binding</keyword>
<accession>A0ABT1NHX6</accession>
<keyword evidence="6" id="KW-1185">Reference proteome</keyword>
<dbReference type="Gene3D" id="1.10.10.60">
    <property type="entry name" value="Homeodomain-like"/>
    <property type="match status" value="2"/>
</dbReference>
<protein>
    <submittedName>
        <fullName evidence="5">AraC family transcriptional regulator</fullName>
    </submittedName>
</protein>
<dbReference type="EMBL" id="JAJEKE010000005">
    <property type="protein sequence ID" value="MCQ1529471.1"/>
    <property type="molecule type" value="Genomic_DNA"/>
</dbReference>
<reference evidence="5 6" key="1">
    <citation type="submission" date="2021-10" db="EMBL/GenBank/DDBJ databases">
        <title>Lutispora strain m25 sp. nov., a thermophilic, non-spore-forming bacterium isolated from a lab-scale methanogenic bioreactor digesting anaerobic sludge.</title>
        <authorList>
            <person name="El Houari A."/>
            <person name="Mcdonald J."/>
        </authorList>
    </citation>
    <scope>NUCLEOTIDE SEQUENCE [LARGE SCALE GENOMIC DNA]</scope>
    <source>
        <strain evidence="6">m25</strain>
    </source>
</reference>
<evidence type="ECO:0000313" key="6">
    <source>
        <dbReference type="Proteomes" id="UP001651880"/>
    </source>
</evidence>
<dbReference type="SUPFAM" id="SSF46689">
    <property type="entry name" value="Homeodomain-like"/>
    <property type="match status" value="2"/>
</dbReference>
<dbReference type="PROSITE" id="PS01124">
    <property type="entry name" value="HTH_ARAC_FAMILY_2"/>
    <property type="match status" value="1"/>
</dbReference>
<proteinExistence type="predicted"/>
<evidence type="ECO:0000256" key="1">
    <source>
        <dbReference type="ARBA" id="ARBA00023015"/>
    </source>
</evidence>
<dbReference type="PROSITE" id="PS00041">
    <property type="entry name" value="HTH_ARAC_FAMILY_1"/>
    <property type="match status" value="1"/>
</dbReference>
<evidence type="ECO:0000313" key="5">
    <source>
        <dbReference type="EMBL" id="MCQ1529471.1"/>
    </source>
</evidence>
<dbReference type="InterPro" id="IPR018060">
    <property type="entry name" value="HTH_AraC"/>
</dbReference>
<keyword evidence="3" id="KW-0804">Transcription</keyword>
<dbReference type="InterPro" id="IPR018062">
    <property type="entry name" value="HTH_AraC-typ_CS"/>
</dbReference>
<comment type="caution">
    <text evidence="5">The sequence shown here is derived from an EMBL/GenBank/DDBJ whole genome shotgun (WGS) entry which is preliminary data.</text>
</comment>
<dbReference type="Proteomes" id="UP001651880">
    <property type="component" value="Unassembled WGS sequence"/>
</dbReference>
<dbReference type="SMART" id="SM00342">
    <property type="entry name" value="HTH_ARAC"/>
    <property type="match status" value="1"/>
</dbReference>
<evidence type="ECO:0000256" key="2">
    <source>
        <dbReference type="ARBA" id="ARBA00023125"/>
    </source>
</evidence>
<dbReference type="PANTHER" id="PTHR43280:SF28">
    <property type="entry name" value="HTH-TYPE TRANSCRIPTIONAL ACTIVATOR RHAS"/>
    <property type="match status" value="1"/>
</dbReference>
<feature type="domain" description="HTH araC/xylS-type" evidence="4">
    <location>
        <begin position="183"/>
        <end position="281"/>
    </location>
</feature>
<dbReference type="Pfam" id="PF12833">
    <property type="entry name" value="HTH_18"/>
    <property type="match status" value="1"/>
</dbReference>